<dbReference type="InterPro" id="IPR001789">
    <property type="entry name" value="Sig_transdc_resp-reg_receiver"/>
</dbReference>
<organism evidence="9 10">
    <name type="scientific">Spirosoma telluris</name>
    <dbReference type="NCBI Taxonomy" id="2183553"/>
    <lineage>
        <taxon>Bacteria</taxon>
        <taxon>Pseudomonadati</taxon>
        <taxon>Bacteroidota</taxon>
        <taxon>Cytophagia</taxon>
        <taxon>Cytophagales</taxon>
        <taxon>Cytophagaceae</taxon>
        <taxon>Spirosoma</taxon>
    </lineage>
</organism>
<evidence type="ECO:0000256" key="2">
    <source>
        <dbReference type="ARBA" id="ARBA00022840"/>
    </source>
</evidence>
<dbReference type="InterPro" id="IPR003593">
    <property type="entry name" value="AAA+_ATPase"/>
</dbReference>
<evidence type="ECO:0000256" key="6">
    <source>
        <dbReference type="PROSITE-ProRule" id="PRU00169"/>
    </source>
</evidence>
<reference evidence="9 10" key="1">
    <citation type="submission" date="2018-06" db="EMBL/GenBank/DDBJ databases">
        <title>Spirosoma sp. HMF3257 Genome sequencing and assembly.</title>
        <authorList>
            <person name="Kang H."/>
            <person name="Cha I."/>
            <person name="Kim H."/>
            <person name="Kang J."/>
            <person name="Joh K."/>
        </authorList>
    </citation>
    <scope>NUCLEOTIDE SEQUENCE [LARGE SCALE GENOMIC DNA]</scope>
    <source>
        <strain evidence="9 10">HMF3257</strain>
    </source>
</reference>
<dbReference type="InterPro" id="IPR002078">
    <property type="entry name" value="Sigma_54_int"/>
</dbReference>
<dbReference type="AlphaFoldDB" id="A0A327ND59"/>
<dbReference type="GO" id="GO:0006355">
    <property type="term" value="P:regulation of DNA-templated transcription"/>
    <property type="evidence" value="ECO:0007669"/>
    <property type="project" value="InterPro"/>
</dbReference>
<dbReference type="FunFam" id="3.40.50.300:FF:000006">
    <property type="entry name" value="DNA-binding transcriptional regulator NtrC"/>
    <property type="match status" value="1"/>
</dbReference>
<dbReference type="Gene3D" id="1.10.8.60">
    <property type="match status" value="1"/>
</dbReference>
<comment type="caution">
    <text evidence="9">The sequence shown here is derived from an EMBL/GenBank/DDBJ whole genome shotgun (WGS) entry which is preliminary data.</text>
</comment>
<dbReference type="Pfam" id="PF25601">
    <property type="entry name" value="AAA_lid_14"/>
    <property type="match status" value="1"/>
</dbReference>
<dbReference type="Proteomes" id="UP000249016">
    <property type="component" value="Unassembled WGS sequence"/>
</dbReference>
<dbReference type="Gene3D" id="3.40.50.300">
    <property type="entry name" value="P-loop containing nucleotide triphosphate hydrolases"/>
    <property type="match status" value="1"/>
</dbReference>
<dbReference type="EMBL" id="QLII01000002">
    <property type="protein sequence ID" value="RAI73201.1"/>
    <property type="molecule type" value="Genomic_DNA"/>
</dbReference>
<dbReference type="PROSITE" id="PS50110">
    <property type="entry name" value="RESPONSE_REGULATORY"/>
    <property type="match status" value="1"/>
</dbReference>
<dbReference type="SMART" id="SM00448">
    <property type="entry name" value="REC"/>
    <property type="match status" value="1"/>
</dbReference>
<evidence type="ECO:0000313" key="9">
    <source>
        <dbReference type="EMBL" id="RAI73201.1"/>
    </source>
</evidence>
<evidence type="ECO:0008006" key="11">
    <source>
        <dbReference type="Google" id="ProtNLM"/>
    </source>
</evidence>
<protein>
    <recommendedName>
        <fullName evidence="11">Response regulator</fullName>
    </recommendedName>
</protein>
<evidence type="ECO:0000256" key="4">
    <source>
        <dbReference type="ARBA" id="ARBA00023125"/>
    </source>
</evidence>
<evidence type="ECO:0000256" key="5">
    <source>
        <dbReference type="ARBA" id="ARBA00023163"/>
    </source>
</evidence>
<dbReference type="InterPro" id="IPR011006">
    <property type="entry name" value="CheY-like_superfamily"/>
</dbReference>
<dbReference type="PROSITE" id="PS50045">
    <property type="entry name" value="SIGMA54_INTERACT_4"/>
    <property type="match status" value="1"/>
</dbReference>
<proteinExistence type="predicted"/>
<feature type="domain" description="Sigma-54 factor interaction" evidence="7">
    <location>
        <begin position="329"/>
        <end position="558"/>
    </location>
</feature>
<accession>A0A327ND59</accession>
<keyword evidence="10" id="KW-1185">Reference proteome</keyword>
<keyword evidence="4" id="KW-0238">DNA-binding</keyword>
<keyword evidence="2" id="KW-0067">ATP-binding</keyword>
<dbReference type="SUPFAM" id="SSF55781">
    <property type="entry name" value="GAF domain-like"/>
    <property type="match status" value="1"/>
</dbReference>
<dbReference type="Pfam" id="PF00072">
    <property type="entry name" value="Response_reg"/>
    <property type="match status" value="1"/>
</dbReference>
<dbReference type="Gene3D" id="1.10.10.60">
    <property type="entry name" value="Homeodomain-like"/>
    <property type="match status" value="1"/>
</dbReference>
<evidence type="ECO:0000256" key="1">
    <source>
        <dbReference type="ARBA" id="ARBA00022741"/>
    </source>
</evidence>
<dbReference type="GO" id="GO:0043565">
    <property type="term" value="F:sequence-specific DNA binding"/>
    <property type="evidence" value="ECO:0007669"/>
    <property type="project" value="InterPro"/>
</dbReference>
<dbReference type="CDD" id="cd17534">
    <property type="entry name" value="REC_DC-like"/>
    <property type="match status" value="1"/>
</dbReference>
<evidence type="ECO:0000256" key="3">
    <source>
        <dbReference type="ARBA" id="ARBA00023015"/>
    </source>
</evidence>
<dbReference type="InterPro" id="IPR025944">
    <property type="entry name" value="Sigma_54_int_dom_CS"/>
</dbReference>
<dbReference type="CDD" id="cd00009">
    <property type="entry name" value="AAA"/>
    <property type="match status" value="1"/>
</dbReference>
<dbReference type="SUPFAM" id="SSF52172">
    <property type="entry name" value="CheY-like"/>
    <property type="match status" value="1"/>
</dbReference>
<evidence type="ECO:0000313" key="10">
    <source>
        <dbReference type="Proteomes" id="UP000249016"/>
    </source>
</evidence>
<dbReference type="PROSITE" id="PS00676">
    <property type="entry name" value="SIGMA54_INTERACT_2"/>
    <property type="match status" value="1"/>
</dbReference>
<dbReference type="PANTHER" id="PTHR32071:SF123">
    <property type="entry name" value="DNA-BINDING TRANSCRIPTIONAL ACTIVATOR HYFR-RELATED"/>
    <property type="match status" value="1"/>
</dbReference>
<dbReference type="SUPFAM" id="SSF52540">
    <property type="entry name" value="P-loop containing nucleoside triphosphate hydrolases"/>
    <property type="match status" value="1"/>
</dbReference>
<feature type="domain" description="Response regulatory" evidence="8">
    <location>
        <begin position="1"/>
        <end position="114"/>
    </location>
</feature>
<dbReference type="PANTHER" id="PTHR32071">
    <property type="entry name" value="TRANSCRIPTIONAL REGULATORY PROTEIN"/>
    <property type="match status" value="1"/>
</dbReference>
<sequence length="675" mass="76383">MLIVEDEYIIANDLRLILRVAGYPVLGVADSVNEALTLIAQHRPDMVLLDIYLKGKETGIDLAKQLEDQGIPFIYISANDNKSVLEQVKATQPSGYIVKPFREKDILTTLEISRYRHAHSVEMRLREEKALQIGLTDALSASESWEQKLLNAARLLQPYIPFDFLTIQYKKKGINQSYNFYQIGFDEYKALTLTDLQPMTGSSAEQLMAMQTGMRFDEPVRYNEETFEDFCQTHRYGQVLAKSFRLQSGLAMPLRMNSNDSFVILFLSRKPDVYRSSHLTLLERLEQPIVLMLERVLAFEEVARLSEQLQREKNYLQEEVKTTANFEEIIGRSQSLLQVFDQVNQVAYTNTTVLILGESGTGKELIARAIHNLSPRNSKILVKINCAALPATLIESELFGHEKGAFTGAFEKRIGKFELAQEGTIFLDEIGELPLELQAKLLRVLQEKEIERIGGKTSIKTDVRVIAATNRSLEKEVAEGRFRMDLYFRLATFPITLPALRERTGDIPLLATFFAQKSARKMGKSFRGINPQVLDDLVNYAWPGNIRELENVMEQAVILNDGQTPLELGRPLVSNLFMASRPTPPPVNGIHDPNQSTVSLPKDLNDIKQIQLQTEREYILAVLKRTNGRIRGSNGAAEVLNLKPTTLEYRMDKLGIRKTVSIDPIDPNSPLPDPD</sequence>
<keyword evidence="6" id="KW-0597">Phosphoprotein</keyword>
<dbReference type="Gene3D" id="3.40.50.2300">
    <property type="match status" value="1"/>
</dbReference>
<keyword evidence="1" id="KW-0547">Nucleotide-binding</keyword>
<dbReference type="PROSITE" id="PS00675">
    <property type="entry name" value="SIGMA54_INTERACT_1"/>
    <property type="match status" value="1"/>
</dbReference>
<dbReference type="GO" id="GO:0000160">
    <property type="term" value="P:phosphorelay signal transduction system"/>
    <property type="evidence" value="ECO:0007669"/>
    <property type="project" value="InterPro"/>
</dbReference>
<dbReference type="PROSITE" id="PS00688">
    <property type="entry name" value="SIGMA54_INTERACT_3"/>
    <property type="match status" value="1"/>
</dbReference>
<evidence type="ECO:0000259" key="7">
    <source>
        <dbReference type="PROSITE" id="PS50045"/>
    </source>
</evidence>
<dbReference type="Pfam" id="PF02954">
    <property type="entry name" value="HTH_8"/>
    <property type="match status" value="1"/>
</dbReference>
<dbReference type="InterPro" id="IPR027417">
    <property type="entry name" value="P-loop_NTPase"/>
</dbReference>
<dbReference type="GO" id="GO:0005524">
    <property type="term" value="F:ATP binding"/>
    <property type="evidence" value="ECO:0007669"/>
    <property type="project" value="UniProtKB-KW"/>
</dbReference>
<dbReference type="InterPro" id="IPR025943">
    <property type="entry name" value="Sigma_54_int_dom_ATP-bd_2"/>
</dbReference>
<dbReference type="SMART" id="SM00382">
    <property type="entry name" value="AAA"/>
    <property type="match status" value="1"/>
</dbReference>
<dbReference type="InterPro" id="IPR058031">
    <property type="entry name" value="AAA_lid_NorR"/>
</dbReference>
<name>A0A327ND59_9BACT</name>
<keyword evidence="3" id="KW-0805">Transcription regulation</keyword>
<gene>
    <name evidence="9" type="ORF">HMF3257_37725</name>
</gene>
<keyword evidence="5" id="KW-0804">Transcription</keyword>
<evidence type="ECO:0000259" key="8">
    <source>
        <dbReference type="PROSITE" id="PS50110"/>
    </source>
</evidence>
<dbReference type="InterPro" id="IPR002197">
    <property type="entry name" value="HTH_Fis"/>
</dbReference>
<feature type="modified residue" description="4-aspartylphosphate" evidence="6">
    <location>
        <position position="50"/>
    </location>
</feature>
<dbReference type="InterPro" id="IPR025662">
    <property type="entry name" value="Sigma_54_int_dom_ATP-bd_1"/>
</dbReference>
<dbReference type="Pfam" id="PF00158">
    <property type="entry name" value="Sigma54_activat"/>
    <property type="match status" value="1"/>
</dbReference>